<organism evidence="2 3">
    <name type="scientific">Dorcoceras hygrometricum</name>
    <dbReference type="NCBI Taxonomy" id="472368"/>
    <lineage>
        <taxon>Eukaryota</taxon>
        <taxon>Viridiplantae</taxon>
        <taxon>Streptophyta</taxon>
        <taxon>Embryophyta</taxon>
        <taxon>Tracheophyta</taxon>
        <taxon>Spermatophyta</taxon>
        <taxon>Magnoliopsida</taxon>
        <taxon>eudicotyledons</taxon>
        <taxon>Gunneridae</taxon>
        <taxon>Pentapetalae</taxon>
        <taxon>asterids</taxon>
        <taxon>lamiids</taxon>
        <taxon>Lamiales</taxon>
        <taxon>Gesneriaceae</taxon>
        <taxon>Didymocarpoideae</taxon>
        <taxon>Trichosporeae</taxon>
        <taxon>Loxocarpinae</taxon>
        <taxon>Dorcoceras</taxon>
    </lineage>
</organism>
<dbReference type="Proteomes" id="UP000250235">
    <property type="component" value="Unassembled WGS sequence"/>
</dbReference>
<evidence type="ECO:0000256" key="1">
    <source>
        <dbReference type="SAM" id="MobiDB-lite"/>
    </source>
</evidence>
<dbReference type="AlphaFoldDB" id="A0A2Z7A9V8"/>
<keyword evidence="3" id="KW-1185">Reference proteome</keyword>
<sequence length="369" mass="39914">MRSVVASHGPGSNPRDSPERRPAGGAATIEIARRKATHVAATCAAQSRAIVLYRASTCGARPPISVLDSGDSFLNVARCLARGRAWNSAIERATGACVVGHHRAWSIGLMRDQRATPPRPAARNFARTSAGHVRQSHVELRSRVGSRVGAAARGGGRRYDSGFDGYHETHLIVTMCSKRVPSLLGCPQEDKGRLNLRLASAMQSTTFHRKHCDVLSMQMDSDLVIYRTTLVRTFQVVTICRVDKSEAPRRQQGSGSAIVANSGIIAQARILRAAVRHARRTVLRGDAALDAAACDHAPHAMLAAAAVRRISGSDATAIFLLDLVGGHFKTVDMTIKDIEGRRSVKSEAIVIGLPCILHFTYRDWQPRTV</sequence>
<dbReference type="EMBL" id="KV019638">
    <property type="protein sequence ID" value="KZV15730.1"/>
    <property type="molecule type" value="Genomic_DNA"/>
</dbReference>
<evidence type="ECO:0000313" key="3">
    <source>
        <dbReference type="Proteomes" id="UP000250235"/>
    </source>
</evidence>
<feature type="region of interest" description="Disordered" evidence="1">
    <location>
        <begin position="1"/>
        <end position="24"/>
    </location>
</feature>
<accession>A0A2Z7A9V8</accession>
<name>A0A2Z7A9V8_9LAMI</name>
<reference evidence="2 3" key="1">
    <citation type="journal article" date="2015" name="Proc. Natl. Acad. Sci. U.S.A.">
        <title>The resurrection genome of Boea hygrometrica: A blueprint for survival of dehydration.</title>
        <authorList>
            <person name="Xiao L."/>
            <person name="Yang G."/>
            <person name="Zhang L."/>
            <person name="Yang X."/>
            <person name="Zhao S."/>
            <person name="Ji Z."/>
            <person name="Zhou Q."/>
            <person name="Hu M."/>
            <person name="Wang Y."/>
            <person name="Chen M."/>
            <person name="Xu Y."/>
            <person name="Jin H."/>
            <person name="Xiao X."/>
            <person name="Hu G."/>
            <person name="Bao F."/>
            <person name="Hu Y."/>
            <person name="Wan P."/>
            <person name="Li L."/>
            <person name="Deng X."/>
            <person name="Kuang T."/>
            <person name="Xiang C."/>
            <person name="Zhu J.K."/>
            <person name="Oliver M.J."/>
            <person name="He Y."/>
        </authorList>
    </citation>
    <scope>NUCLEOTIDE SEQUENCE [LARGE SCALE GENOMIC DNA]</scope>
    <source>
        <strain evidence="3">cv. XS01</strain>
    </source>
</reference>
<gene>
    <name evidence="2" type="ORF">F511_31517</name>
</gene>
<evidence type="ECO:0000313" key="2">
    <source>
        <dbReference type="EMBL" id="KZV15730.1"/>
    </source>
</evidence>
<proteinExistence type="predicted"/>
<protein>
    <submittedName>
        <fullName evidence="2">G protein-regulated inducer of neurite outgrowth 1-like</fullName>
    </submittedName>
</protein>